<proteinExistence type="predicted"/>
<feature type="compositionally biased region" description="Basic residues" evidence="1">
    <location>
        <begin position="266"/>
        <end position="279"/>
    </location>
</feature>
<sequence>MFLRGLINLRAVGFWPSVFGLVVFIAVTSNCVSDNKEKNIVLLFQDVTLSQWRNANKTAVLRRIILDVVNEFCPRNPGRCSLNFWNESRQFILSHVVVVEPLKQEDKDIQVKVFVALPDGKDIREDDYVTIAGSVLKEILEAYKQNLSSAVGAEVKSINTESDSSDNVTDNTMNYIMIPITFALLIVLCCVAFCLHSASKRKKKAIEKERRKQLRLKRLQPSAEDFERGEQSVSTADVVQKPVAAQGTRRKEKRTKHQDETGDHTRKTKKTTTKGKHKRLKEETMLERAMLGGQLEIGERERVPTPIPGHRSINKHTRKKKQKKAHRERREHDEGYSEGSDTKQNGEINKEELLIRSLPRPRQLAPLPERTDIQL</sequence>
<protein>
    <submittedName>
        <fullName evidence="3">Uncharacterized protein</fullName>
    </submittedName>
</protein>
<dbReference type="EMBL" id="CALNXK010000038">
    <property type="protein sequence ID" value="CAH3123174.1"/>
    <property type="molecule type" value="Genomic_DNA"/>
</dbReference>
<organism evidence="3 4">
    <name type="scientific">Porites lobata</name>
    <dbReference type="NCBI Taxonomy" id="104759"/>
    <lineage>
        <taxon>Eukaryota</taxon>
        <taxon>Metazoa</taxon>
        <taxon>Cnidaria</taxon>
        <taxon>Anthozoa</taxon>
        <taxon>Hexacorallia</taxon>
        <taxon>Scleractinia</taxon>
        <taxon>Fungiina</taxon>
        <taxon>Poritidae</taxon>
        <taxon>Porites</taxon>
    </lineage>
</organism>
<evidence type="ECO:0000256" key="1">
    <source>
        <dbReference type="SAM" id="MobiDB-lite"/>
    </source>
</evidence>
<evidence type="ECO:0000256" key="2">
    <source>
        <dbReference type="SAM" id="Phobius"/>
    </source>
</evidence>
<accession>A0ABN8NYE4</accession>
<feature type="transmembrane region" description="Helical" evidence="2">
    <location>
        <begin position="175"/>
        <end position="195"/>
    </location>
</feature>
<keyword evidence="2" id="KW-0812">Transmembrane</keyword>
<keyword evidence="4" id="KW-1185">Reference proteome</keyword>
<feature type="transmembrane region" description="Helical" evidence="2">
    <location>
        <begin position="7"/>
        <end position="27"/>
    </location>
</feature>
<dbReference type="Proteomes" id="UP001159405">
    <property type="component" value="Unassembled WGS sequence"/>
</dbReference>
<reference evidence="3 4" key="1">
    <citation type="submission" date="2022-05" db="EMBL/GenBank/DDBJ databases">
        <authorList>
            <consortium name="Genoscope - CEA"/>
            <person name="William W."/>
        </authorList>
    </citation>
    <scope>NUCLEOTIDE SEQUENCE [LARGE SCALE GENOMIC DNA]</scope>
</reference>
<feature type="region of interest" description="Disordered" evidence="1">
    <location>
        <begin position="220"/>
        <end position="375"/>
    </location>
</feature>
<evidence type="ECO:0000313" key="4">
    <source>
        <dbReference type="Proteomes" id="UP001159405"/>
    </source>
</evidence>
<name>A0ABN8NYE4_9CNID</name>
<evidence type="ECO:0000313" key="3">
    <source>
        <dbReference type="EMBL" id="CAH3123174.1"/>
    </source>
</evidence>
<gene>
    <name evidence="3" type="ORF">PLOB_00029831</name>
</gene>
<keyword evidence="2" id="KW-0472">Membrane</keyword>
<keyword evidence="2" id="KW-1133">Transmembrane helix</keyword>
<comment type="caution">
    <text evidence="3">The sequence shown here is derived from an EMBL/GenBank/DDBJ whole genome shotgun (WGS) entry which is preliminary data.</text>
</comment>
<feature type="compositionally biased region" description="Basic residues" evidence="1">
    <location>
        <begin position="312"/>
        <end position="327"/>
    </location>
</feature>